<gene>
    <name evidence="1" type="ORF">DSM3645_23781</name>
</gene>
<comment type="caution">
    <text evidence="1">The sequence shown here is derived from an EMBL/GenBank/DDBJ whole genome shotgun (WGS) entry which is preliminary data.</text>
</comment>
<proteinExistence type="predicted"/>
<dbReference type="EMBL" id="AANZ01000005">
    <property type="protein sequence ID" value="EAQ81466.1"/>
    <property type="molecule type" value="Genomic_DNA"/>
</dbReference>
<organism evidence="1 2">
    <name type="scientific">Blastopirellula marina DSM 3645</name>
    <dbReference type="NCBI Taxonomy" id="314230"/>
    <lineage>
        <taxon>Bacteria</taxon>
        <taxon>Pseudomonadati</taxon>
        <taxon>Planctomycetota</taxon>
        <taxon>Planctomycetia</taxon>
        <taxon>Pirellulales</taxon>
        <taxon>Pirellulaceae</taxon>
        <taxon>Blastopirellula</taxon>
    </lineage>
</organism>
<dbReference type="HOGENOM" id="CLU_3096176_0_0_0"/>
<sequence length="51" mass="5868">MEAFQVVANVPGIVREHDDASFFRQSSEHEPPLSPFEWMVAYLEAALFRTN</sequence>
<reference evidence="1 2" key="1">
    <citation type="submission" date="2006-02" db="EMBL/GenBank/DDBJ databases">
        <authorList>
            <person name="Amann R."/>
            <person name="Ferriera S."/>
            <person name="Johnson J."/>
            <person name="Kravitz S."/>
            <person name="Halpern A."/>
            <person name="Remington K."/>
            <person name="Beeson K."/>
            <person name="Tran B."/>
            <person name="Rogers Y.-H."/>
            <person name="Friedman R."/>
            <person name="Venter J.C."/>
        </authorList>
    </citation>
    <scope>NUCLEOTIDE SEQUENCE [LARGE SCALE GENOMIC DNA]</scope>
    <source>
        <strain evidence="1 2">DSM 3645</strain>
    </source>
</reference>
<dbReference type="STRING" id="314230.DSM3645_23781"/>
<dbReference type="Proteomes" id="UP000004358">
    <property type="component" value="Unassembled WGS sequence"/>
</dbReference>
<protein>
    <submittedName>
        <fullName evidence="1">Uncharacterized protein</fullName>
    </submittedName>
</protein>
<accession>A3ZQJ0</accession>
<evidence type="ECO:0000313" key="1">
    <source>
        <dbReference type="EMBL" id="EAQ81466.1"/>
    </source>
</evidence>
<name>A3ZQJ0_9BACT</name>
<dbReference type="AlphaFoldDB" id="A3ZQJ0"/>
<evidence type="ECO:0000313" key="2">
    <source>
        <dbReference type="Proteomes" id="UP000004358"/>
    </source>
</evidence>